<comment type="caution">
    <text evidence="4">The sequence shown here is derived from an EMBL/GenBank/DDBJ whole genome shotgun (WGS) entry which is preliminary data.</text>
</comment>
<dbReference type="PROSITE" id="PS50006">
    <property type="entry name" value="FHA_DOMAIN"/>
    <property type="match status" value="1"/>
</dbReference>
<accession>A0A7K3THG2</accession>
<dbReference type="Gene3D" id="2.60.200.20">
    <property type="match status" value="1"/>
</dbReference>
<dbReference type="AlphaFoldDB" id="A0A7K3THG2"/>
<dbReference type="Pfam" id="PF00498">
    <property type="entry name" value="FHA"/>
    <property type="match status" value="1"/>
</dbReference>
<dbReference type="EMBL" id="WHZY01000004">
    <property type="protein sequence ID" value="NEG78149.1"/>
    <property type="molecule type" value="Genomic_DNA"/>
</dbReference>
<evidence type="ECO:0000313" key="4">
    <source>
        <dbReference type="EMBL" id="NEG78149.1"/>
    </source>
</evidence>
<evidence type="ECO:0000313" key="5">
    <source>
        <dbReference type="Proteomes" id="UP000469763"/>
    </source>
</evidence>
<keyword evidence="5" id="KW-1185">Reference proteome</keyword>
<organism evidence="4 5">
    <name type="scientific">Bifidobacterium avesanii</name>
    <dbReference type="NCBI Taxonomy" id="1798157"/>
    <lineage>
        <taxon>Bacteria</taxon>
        <taxon>Bacillati</taxon>
        <taxon>Actinomycetota</taxon>
        <taxon>Actinomycetes</taxon>
        <taxon>Bifidobacteriales</taxon>
        <taxon>Bifidobacteriaceae</taxon>
        <taxon>Bifidobacterium</taxon>
    </lineage>
</organism>
<dbReference type="InterPro" id="IPR008984">
    <property type="entry name" value="SMAD_FHA_dom_sf"/>
</dbReference>
<sequence>MTQWQIVRAAHRPSRHARFQGGRPTVSEQRPAQQWIVKVNGVEEVRLDPGESLEIGRKPLRPLADDGMRRLDVPDQTKSMSKRHAAFSVSAQGAGSLRDLNSTNGTYVVRDDGELMRIPPQADFLLPRATMRFQFGDVPVDFVRVEVTAADEAAGEDVPNLFSYASTGAQDAEPDAADMSVDDILDLRAGEPTGAFDASSVRSRIGALHDRAVASGTGAIIASDGGQRDLFADAIDEVQAGVPAADAEPSPFVGAADIAAAAQASTPTVVPSAGVPGVGVPTESAHPVAQTSPFAQSNPVVQPFVQPTVQPVQTVQPAQEAAQPVVQPTVQPVIQQQPVVQPQQVQPVQSTAQPVQTAAPASTFEPGSVFEMVSRRTAEAARPAAIEAGGHTSDQAKVTRDFAAQFDMARYPQLLPFLAMNPALYDDLYAWLSALGDKDIDAALERNEGYRDYRKAMGK</sequence>
<gene>
    <name evidence="4" type="ORF">GFD22_04040</name>
</gene>
<dbReference type="Proteomes" id="UP000469763">
    <property type="component" value="Unassembled WGS sequence"/>
</dbReference>
<dbReference type="Pfam" id="PF25591">
    <property type="entry name" value="LRV_2"/>
    <property type="match status" value="1"/>
</dbReference>
<dbReference type="OrthoDB" id="3240300at2"/>
<feature type="region of interest" description="Disordered" evidence="2">
    <location>
        <begin position="1"/>
        <end position="31"/>
    </location>
</feature>
<dbReference type="CDD" id="cd00060">
    <property type="entry name" value="FHA"/>
    <property type="match status" value="1"/>
</dbReference>
<name>A0A7K3THG2_9BIFI</name>
<feature type="compositionally biased region" description="Basic residues" evidence="2">
    <location>
        <begin position="9"/>
        <end position="18"/>
    </location>
</feature>
<protein>
    <submittedName>
        <fullName evidence="4">FHA domain-containing protein</fullName>
    </submittedName>
</protein>
<dbReference type="InterPro" id="IPR000253">
    <property type="entry name" value="FHA_dom"/>
</dbReference>
<evidence type="ECO:0000256" key="2">
    <source>
        <dbReference type="SAM" id="MobiDB-lite"/>
    </source>
</evidence>
<dbReference type="InterPro" id="IPR057893">
    <property type="entry name" value="LRV_2"/>
</dbReference>
<keyword evidence="1" id="KW-0597">Phosphoprotein</keyword>
<dbReference type="SUPFAM" id="SSF49879">
    <property type="entry name" value="SMAD/FHA domain"/>
    <property type="match status" value="1"/>
</dbReference>
<proteinExistence type="predicted"/>
<evidence type="ECO:0000256" key="1">
    <source>
        <dbReference type="ARBA" id="ARBA00022553"/>
    </source>
</evidence>
<evidence type="ECO:0000259" key="3">
    <source>
        <dbReference type="PROSITE" id="PS50006"/>
    </source>
</evidence>
<feature type="domain" description="FHA" evidence="3">
    <location>
        <begin position="53"/>
        <end position="108"/>
    </location>
</feature>
<reference evidence="4 5" key="1">
    <citation type="submission" date="2019-10" db="EMBL/GenBank/DDBJ databases">
        <title>Bifidobacterium from non-human primates.</title>
        <authorList>
            <person name="Modesto M."/>
        </authorList>
    </citation>
    <scope>NUCLEOTIDE SEQUENCE [LARGE SCALE GENOMIC DNA]</scope>
    <source>
        <strain evidence="4 5">TREC</strain>
    </source>
</reference>